<reference evidence="6 7" key="1">
    <citation type="submission" date="2022-05" db="EMBL/GenBank/DDBJ databases">
        <authorList>
            <consortium name="Genoscope - CEA"/>
            <person name="William W."/>
        </authorList>
    </citation>
    <scope>NUCLEOTIDE SEQUENCE [LARGE SCALE GENOMIC DNA]</scope>
</reference>
<comment type="caution">
    <text evidence="6">The sequence shown here is derived from an EMBL/GenBank/DDBJ whole genome shotgun (WGS) entry which is preliminary data.</text>
</comment>
<protein>
    <recommendedName>
        <fullName evidence="5">PHD-type domain-containing protein</fullName>
    </recommendedName>
</protein>
<feature type="non-terminal residue" evidence="6">
    <location>
        <position position="1"/>
    </location>
</feature>
<dbReference type="CDD" id="cd15489">
    <property type="entry name" value="PHD_SF"/>
    <property type="match status" value="1"/>
</dbReference>
<evidence type="ECO:0000256" key="3">
    <source>
        <dbReference type="ARBA" id="ARBA00022833"/>
    </source>
</evidence>
<dbReference type="PROSITE" id="PS50016">
    <property type="entry name" value="ZF_PHD_2"/>
    <property type="match status" value="1"/>
</dbReference>
<evidence type="ECO:0000313" key="6">
    <source>
        <dbReference type="EMBL" id="CAH3153880.1"/>
    </source>
</evidence>
<keyword evidence="7" id="KW-1185">Reference proteome</keyword>
<feature type="non-terminal residue" evidence="6">
    <location>
        <position position="203"/>
    </location>
</feature>
<dbReference type="AlphaFoldDB" id="A0AAU9XNA5"/>
<keyword evidence="1" id="KW-0479">Metal-binding</keyword>
<evidence type="ECO:0000256" key="1">
    <source>
        <dbReference type="ARBA" id="ARBA00022723"/>
    </source>
</evidence>
<dbReference type="InterPro" id="IPR011011">
    <property type="entry name" value="Znf_FYVE_PHD"/>
</dbReference>
<dbReference type="GO" id="GO:0008270">
    <property type="term" value="F:zinc ion binding"/>
    <property type="evidence" value="ECO:0007669"/>
    <property type="project" value="UniProtKB-KW"/>
</dbReference>
<gene>
    <name evidence="6" type="ORF">PMEA_00027319</name>
</gene>
<dbReference type="EMBL" id="CALNXJ010000054">
    <property type="protein sequence ID" value="CAH3153880.1"/>
    <property type="molecule type" value="Genomic_DNA"/>
</dbReference>
<proteinExistence type="predicted"/>
<accession>A0AAU9XNA5</accession>
<evidence type="ECO:0000256" key="4">
    <source>
        <dbReference type="PROSITE-ProRule" id="PRU00146"/>
    </source>
</evidence>
<dbReference type="InterPro" id="IPR001965">
    <property type="entry name" value="Znf_PHD"/>
</dbReference>
<dbReference type="SMART" id="SM00249">
    <property type="entry name" value="PHD"/>
    <property type="match status" value="1"/>
</dbReference>
<keyword evidence="2 4" id="KW-0863">Zinc-finger</keyword>
<evidence type="ECO:0000313" key="7">
    <source>
        <dbReference type="Proteomes" id="UP001159428"/>
    </source>
</evidence>
<dbReference type="InterPro" id="IPR013083">
    <property type="entry name" value="Znf_RING/FYVE/PHD"/>
</dbReference>
<keyword evidence="3" id="KW-0862">Zinc</keyword>
<evidence type="ECO:0000256" key="2">
    <source>
        <dbReference type="ARBA" id="ARBA00022771"/>
    </source>
</evidence>
<name>A0AAU9XNA5_9CNID</name>
<dbReference type="Gene3D" id="3.30.40.10">
    <property type="entry name" value="Zinc/RING finger domain, C3HC4 (zinc finger)"/>
    <property type="match status" value="1"/>
</dbReference>
<organism evidence="6 7">
    <name type="scientific">Pocillopora meandrina</name>
    <dbReference type="NCBI Taxonomy" id="46732"/>
    <lineage>
        <taxon>Eukaryota</taxon>
        <taxon>Metazoa</taxon>
        <taxon>Cnidaria</taxon>
        <taxon>Anthozoa</taxon>
        <taxon>Hexacorallia</taxon>
        <taxon>Scleractinia</taxon>
        <taxon>Astrocoeniina</taxon>
        <taxon>Pocilloporidae</taxon>
        <taxon>Pocillopora</taxon>
    </lineage>
</organism>
<sequence>NFRRHFGLAAPHHQAKGYYHTKVNRYSNSDSTFQLIRLKTSGDISLNPGPSTARSKCQKCSRTIARNHRVLECNLCGLKYHIKCGNVTPKEYGYILKSDAKIWKCPWCLTQPALPVDDLLSALPFTSVSDESFLSIEEGQEGLNTDNAIHNGEDGASHLADLTQHLQSFPAKDLRVAHLNVCSLRNKMDELRCLQLLCKFDMI</sequence>
<evidence type="ECO:0000259" key="5">
    <source>
        <dbReference type="PROSITE" id="PS50016"/>
    </source>
</evidence>
<dbReference type="Proteomes" id="UP001159428">
    <property type="component" value="Unassembled WGS sequence"/>
</dbReference>
<dbReference type="InterPro" id="IPR019787">
    <property type="entry name" value="Znf_PHD-finger"/>
</dbReference>
<feature type="domain" description="PHD-type" evidence="5">
    <location>
        <begin position="54"/>
        <end position="111"/>
    </location>
</feature>
<dbReference type="SUPFAM" id="SSF57903">
    <property type="entry name" value="FYVE/PHD zinc finger"/>
    <property type="match status" value="1"/>
</dbReference>